<keyword evidence="1" id="KW-1133">Transmembrane helix</keyword>
<keyword evidence="1" id="KW-0472">Membrane</keyword>
<sequence>MIKKELTRLSEIRGAGMLLRKAYSSTSTKATGPHNEVVRRSRKFFKEGIVALPLMLLISGIVLEMTIAATLVVFYVLQSSAGTRNAADALVVARSGASDAAVQLTRNMGFDGTYTVALGTQRTAQITVCNQGRKMTACSEAGGCVYTNPSDAGKAEVTALGTVRGKNRCVRAAYAVDGDTGEIRLESSGEISL</sequence>
<protein>
    <submittedName>
        <fullName evidence="2">Uncharacterized protein</fullName>
    </submittedName>
</protein>
<gene>
    <name evidence="2" type="ORF">A2610_01985</name>
</gene>
<evidence type="ECO:0000256" key="1">
    <source>
        <dbReference type="SAM" id="Phobius"/>
    </source>
</evidence>
<dbReference type="AlphaFoldDB" id="A0A1F8E3X8"/>
<keyword evidence="1" id="KW-0812">Transmembrane</keyword>
<evidence type="ECO:0000313" key="2">
    <source>
        <dbReference type="EMBL" id="OGM95533.1"/>
    </source>
</evidence>
<name>A0A1F8E3X8_9BACT</name>
<dbReference type="EMBL" id="MGIV01000004">
    <property type="protein sequence ID" value="OGM95533.1"/>
    <property type="molecule type" value="Genomic_DNA"/>
</dbReference>
<accession>A0A1F8E3X8</accession>
<comment type="caution">
    <text evidence="2">The sequence shown here is derived from an EMBL/GenBank/DDBJ whole genome shotgun (WGS) entry which is preliminary data.</text>
</comment>
<organism evidence="2 3">
    <name type="scientific">Candidatus Wolfebacteria bacterium RIFOXYD1_FULL_48_65</name>
    <dbReference type="NCBI Taxonomy" id="1802561"/>
    <lineage>
        <taxon>Bacteria</taxon>
        <taxon>Candidatus Wolfeibacteriota</taxon>
    </lineage>
</organism>
<proteinExistence type="predicted"/>
<evidence type="ECO:0000313" key="3">
    <source>
        <dbReference type="Proteomes" id="UP000179057"/>
    </source>
</evidence>
<feature type="transmembrane region" description="Helical" evidence="1">
    <location>
        <begin position="49"/>
        <end position="77"/>
    </location>
</feature>
<reference evidence="2 3" key="1">
    <citation type="journal article" date="2016" name="Nat. Commun.">
        <title>Thousands of microbial genomes shed light on interconnected biogeochemical processes in an aquifer system.</title>
        <authorList>
            <person name="Anantharaman K."/>
            <person name="Brown C.T."/>
            <person name="Hug L.A."/>
            <person name="Sharon I."/>
            <person name="Castelle C.J."/>
            <person name="Probst A.J."/>
            <person name="Thomas B.C."/>
            <person name="Singh A."/>
            <person name="Wilkins M.J."/>
            <person name="Karaoz U."/>
            <person name="Brodie E.L."/>
            <person name="Williams K.H."/>
            <person name="Hubbard S.S."/>
            <person name="Banfield J.F."/>
        </authorList>
    </citation>
    <scope>NUCLEOTIDE SEQUENCE [LARGE SCALE GENOMIC DNA]</scope>
</reference>
<dbReference type="Proteomes" id="UP000179057">
    <property type="component" value="Unassembled WGS sequence"/>
</dbReference>